<name>A0AB37U9B3_9CYAN</name>
<protein>
    <submittedName>
        <fullName evidence="1">Uncharacterized protein</fullName>
    </submittedName>
</protein>
<sequence>MPKALIKFESKTLAAEIIKLRFREPGTVPSISMESLALMSIVPDAPELIVAESILPPFFTLSFDVLILRFPACPPPKVEAVMPLGRNIFCRTPFNSIKSASTTTSPPLEDV</sequence>
<dbReference type="EMBL" id="RSCK01000126">
    <property type="protein sequence ID" value="RUT01410.1"/>
    <property type="molecule type" value="Genomic_DNA"/>
</dbReference>
<keyword evidence="2" id="KW-1185">Reference proteome</keyword>
<proteinExistence type="predicted"/>
<comment type="caution">
    <text evidence="1">The sequence shown here is derived from an EMBL/GenBank/DDBJ whole genome shotgun (WGS) entry which is preliminary data.</text>
</comment>
<dbReference type="AlphaFoldDB" id="A0AB37U9B3"/>
<reference evidence="1 2" key="1">
    <citation type="journal article" date="2019" name="Genome Biol. Evol.">
        <title>Day and night: Metabolic profiles and evolutionary relationships of six axenic non-marine cyanobacteria.</title>
        <authorList>
            <person name="Will S.E."/>
            <person name="Henke P."/>
            <person name="Boedeker C."/>
            <person name="Huang S."/>
            <person name="Brinkmann H."/>
            <person name="Rohde M."/>
            <person name="Jarek M."/>
            <person name="Friedl T."/>
            <person name="Seufert S."/>
            <person name="Schumacher M."/>
            <person name="Overmann J."/>
            <person name="Neumann-Schaal M."/>
            <person name="Petersen J."/>
        </authorList>
    </citation>
    <scope>NUCLEOTIDE SEQUENCE [LARGE SCALE GENOMIC DNA]</scope>
    <source>
        <strain evidence="1 2">SAG 39.79</strain>
    </source>
</reference>
<evidence type="ECO:0000313" key="1">
    <source>
        <dbReference type="EMBL" id="RUT01410.1"/>
    </source>
</evidence>
<gene>
    <name evidence="1" type="ORF">DSM107010_65380</name>
</gene>
<accession>A0AB37U9B3</accession>
<organism evidence="1 2">
    <name type="scientific">Chroococcidiopsis cubana SAG 39.79</name>
    <dbReference type="NCBI Taxonomy" id="388085"/>
    <lineage>
        <taxon>Bacteria</taxon>
        <taxon>Bacillati</taxon>
        <taxon>Cyanobacteriota</taxon>
        <taxon>Cyanophyceae</taxon>
        <taxon>Chroococcidiopsidales</taxon>
        <taxon>Chroococcidiopsidaceae</taxon>
        <taxon>Chroococcidiopsis</taxon>
    </lineage>
</organism>
<dbReference type="RefSeq" id="WP_127025044.1">
    <property type="nucleotide sequence ID" value="NZ_JAVKZF010000009.1"/>
</dbReference>
<dbReference type="Proteomes" id="UP000282574">
    <property type="component" value="Unassembled WGS sequence"/>
</dbReference>
<evidence type="ECO:0000313" key="2">
    <source>
        <dbReference type="Proteomes" id="UP000282574"/>
    </source>
</evidence>